<dbReference type="EMBL" id="AP025637">
    <property type="protein sequence ID" value="BDG70150.1"/>
    <property type="molecule type" value="Genomic_DNA"/>
</dbReference>
<evidence type="ECO:0000256" key="2">
    <source>
        <dbReference type="ARBA" id="ARBA00004767"/>
    </source>
</evidence>
<dbReference type="Gene3D" id="2.60.120.330">
    <property type="entry name" value="B-lactam Antibiotic, Isopenicillin N Synthase, Chain"/>
    <property type="match status" value="1"/>
</dbReference>
<dbReference type="Pfam" id="PF03171">
    <property type="entry name" value="2OG-FeII_Oxy"/>
    <property type="match status" value="1"/>
</dbReference>
<name>A0ABM7XXE5_9PROT</name>
<organism evidence="13 14">
    <name type="scientific">Roseomonas fluvialis</name>
    <dbReference type="NCBI Taxonomy" id="1750527"/>
    <lineage>
        <taxon>Bacteria</taxon>
        <taxon>Pseudomonadati</taxon>
        <taxon>Pseudomonadota</taxon>
        <taxon>Alphaproteobacteria</taxon>
        <taxon>Acetobacterales</taxon>
        <taxon>Roseomonadaceae</taxon>
        <taxon>Roseomonas</taxon>
    </lineage>
</organism>
<keyword evidence="6" id="KW-0266">Ethylene biosynthesis</keyword>
<dbReference type="InterPro" id="IPR005123">
    <property type="entry name" value="Oxoglu/Fe-dep_dioxygenase_dom"/>
</dbReference>
<evidence type="ECO:0000256" key="4">
    <source>
        <dbReference type="ARBA" id="ARBA00012531"/>
    </source>
</evidence>
<evidence type="ECO:0000256" key="5">
    <source>
        <dbReference type="ARBA" id="ARBA00019045"/>
    </source>
</evidence>
<reference evidence="13 14" key="1">
    <citation type="journal article" date="2016" name="Microbes Environ.">
        <title>Phylogenetically diverse aerobic anoxygenic phototrophic bacteria isolated from epilithic biofilms in Tama river, Japan.</title>
        <authorList>
            <person name="Hirose S."/>
            <person name="Matsuura K."/>
            <person name="Haruta S."/>
        </authorList>
    </citation>
    <scope>NUCLEOTIDE SEQUENCE [LARGE SCALE GENOMIC DNA]</scope>
    <source>
        <strain evidence="13 14">S08</strain>
    </source>
</reference>
<comment type="pathway">
    <text evidence="2">Alkene biosynthesis; ethylene biosynthesis via 2-oxoglutarate.</text>
</comment>
<comment type="catalytic activity">
    <reaction evidence="9">
        <text>2-oxoglutarate + O2 + 2 H(+) = ethene + 3 CO2 + H2O</text>
        <dbReference type="Rhea" id="RHEA:31523"/>
        <dbReference type="ChEBI" id="CHEBI:15377"/>
        <dbReference type="ChEBI" id="CHEBI:15378"/>
        <dbReference type="ChEBI" id="CHEBI:15379"/>
        <dbReference type="ChEBI" id="CHEBI:16526"/>
        <dbReference type="ChEBI" id="CHEBI:16810"/>
        <dbReference type="ChEBI" id="CHEBI:18153"/>
        <dbReference type="EC" id="1.13.12.19"/>
    </reaction>
</comment>
<keyword evidence="11" id="KW-0479">Metal-binding</keyword>
<comment type="catalytic activity">
    <reaction evidence="10">
        <text>L-arginine + 2-oxoglutarate + O2 = guanidine + L-glutamate 5-semialdehyde + succinate + CO2</text>
        <dbReference type="Rhea" id="RHEA:31535"/>
        <dbReference type="ChEBI" id="CHEBI:15379"/>
        <dbReference type="ChEBI" id="CHEBI:16526"/>
        <dbReference type="ChEBI" id="CHEBI:16810"/>
        <dbReference type="ChEBI" id="CHEBI:30031"/>
        <dbReference type="ChEBI" id="CHEBI:30087"/>
        <dbReference type="ChEBI" id="CHEBI:32682"/>
        <dbReference type="ChEBI" id="CHEBI:58066"/>
        <dbReference type="EC" id="1.14.20.7"/>
    </reaction>
</comment>
<gene>
    <name evidence="13" type="ORF">Rmf_00790</name>
</gene>
<evidence type="ECO:0000313" key="14">
    <source>
        <dbReference type="Proteomes" id="UP000831327"/>
    </source>
</evidence>
<protein>
    <recommendedName>
        <fullName evidence="5">2-oxoglutarate-dependent ethylene/succinate-forming enzyme</fullName>
        <ecNumber evidence="4">1.13.12.19</ecNumber>
        <ecNumber evidence="3">1.14.20.7</ecNumber>
    </recommendedName>
    <alternativeName>
        <fullName evidence="7">2-oxoglutarate dioxygenase (ethylene-forming)</fullName>
    </alternativeName>
    <alternativeName>
        <fullName evidence="8">2-oxoglutarate/L-arginine monooxygenase/decarboxylase (succinate-forming)</fullName>
    </alternativeName>
</protein>
<evidence type="ECO:0000256" key="7">
    <source>
        <dbReference type="ARBA" id="ARBA00031011"/>
    </source>
</evidence>
<evidence type="ECO:0000256" key="8">
    <source>
        <dbReference type="ARBA" id="ARBA00031282"/>
    </source>
</evidence>
<dbReference type="InterPro" id="IPR044861">
    <property type="entry name" value="IPNS-like_FE2OG_OXY"/>
</dbReference>
<dbReference type="InterPro" id="IPR026992">
    <property type="entry name" value="DIOX_N"/>
</dbReference>
<evidence type="ECO:0000313" key="13">
    <source>
        <dbReference type="EMBL" id="BDG70150.1"/>
    </source>
</evidence>
<keyword evidence="11" id="KW-0560">Oxidoreductase</keyword>
<dbReference type="SUPFAM" id="SSF51197">
    <property type="entry name" value="Clavaminate synthase-like"/>
    <property type="match status" value="1"/>
</dbReference>
<evidence type="ECO:0000256" key="1">
    <source>
        <dbReference type="ARBA" id="ARBA00001954"/>
    </source>
</evidence>
<dbReference type="InterPro" id="IPR050231">
    <property type="entry name" value="Iron_ascorbate_oxido_reductase"/>
</dbReference>
<dbReference type="PANTHER" id="PTHR47990">
    <property type="entry name" value="2-OXOGLUTARATE (2OG) AND FE(II)-DEPENDENT OXYGENASE SUPERFAMILY PROTEIN-RELATED"/>
    <property type="match status" value="1"/>
</dbReference>
<proteinExistence type="inferred from homology"/>
<dbReference type="PROSITE" id="PS51471">
    <property type="entry name" value="FE2OG_OXY"/>
    <property type="match status" value="1"/>
</dbReference>
<evidence type="ECO:0000256" key="9">
    <source>
        <dbReference type="ARBA" id="ARBA00047725"/>
    </source>
</evidence>
<sequence length="338" mass="37752">MSAIAQHADIPGPEGRIPVLDLGPYLAGAPGAREDLARHVARSCRDTGFLVLANHGVPERMVADTFAQSARFFDLPMDDKLALKVGDINIGYLPMGAQTIRTSTVHANKRPNRNESFYIVRDRTPDDPEILAGHPMVGLNKWPAALPEFRAATMAYFATMQALAHRLLPAFATALDLPPDYFDRDFTDPTCTLRLIRYEPQPAVDGETFGFAPHIDTNFTTFLAQSRLPGLEVRTKEGTWIRPPAIPGTFVVNTAEMLGRYSNDRFAPTPHRVINQANEARYAIPFFYGPDNEAVIRVVPSCTSPDDPPRYEPLRYIDHRMNLNRTNFDHRRKDAPTG</sequence>
<dbReference type="EC" id="1.13.12.19" evidence="4"/>
<evidence type="ECO:0000256" key="11">
    <source>
        <dbReference type="RuleBase" id="RU003682"/>
    </source>
</evidence>
<comment type="cofactor">
    <cofactor evidence="1">
        <name>Fe(2+)</name>
        <dbReference type="ChEBI" id="CHEBI:29033"/>
    </cofactor>
</comment>
<dbReference type="Proteomes" id="UP000831327">
    <property type="component" value="Chromosome"/>
</dbReference>
<evidence type="ECO:0000259" key="12">
    <source>
        <dbReference type="PROSITE" id="PS51471"/>
    </source>
</evidence>
<accession>A0ABM7XXE5</accession>
<keyword evidence="14" id="KW-1185">Reference proteome</keyword>
<keyword evidence="11" id="KW-0408">Iron</keyword>
<evidence type="ECO:0000256" key="10">
    <source>
        <dbReference type="ARBA" id="ARBA00049359"/>
    </source>
</evidence>
<dbReference type="RefSeq" id="WP_244457497.1">
    <property type="nucleotide sequence ID" value="NZ_AP025637.1"/>
</dbReference>
<dbReference type="InterPro" id="IPR027443">
    <property type="entry name" value="IPNS-like_sf"/>
</dbReference>
<evidence type="ECO:0000256" key="6">
    <source>
        <dbReference type="ARBA" id="ARBA00022666"/>
    </source>
</evidence>
<dbReference type="PRINTS" id="PR00682">
    <property type="entry name" value="IPNSYNTHASE"/>
</dbReference>
<feature type="domain" description="Fe2OG dioxygenase" evidence="12">
    <location>
        <begin position="188"/>
        <end position="290"/>
    </location>
</feature>
<evidence type="ECO:0000256" key="3">
    <source>
        <dbReference type="ARBA" id="ARBA00012293"/>
    </source>
</evidence>
<dbReference type="EC" id="1.14.20.7" evidence="3"/>
<dbReference type="Pfam" id="PF14226">
    <property type="entry name" value="DIOX_N"/>
    <property type="match status" value="1"/>
</dbReference>
<comment type="similarity">
    <text evidence="11">Belongs to the iron/ascorbate-dependent oxidoreductase family.</text>
</comment>